<accession>A0A6J6GKS9</accession>
<dbReference type="InterPro" id="IPR038375">
    <property type="entry name" value="NDUFAF7_sf"/>
</dbReference>
<evidence type="ECO:0000256" key="1">
    <source>
        <dbReference type="ARBA" id="ARBA00004173"/>
    </source>
</evidence>
<dbReference type="GO" id="GO:0035243">
    <property type="term" value="F:protein-arginine omega-N symmetric methyltransferase activity"/>
    <property type="evidence" value="ECO:0007669"/>
    <property type="project" value="TreeGrafter"/>
</dbReference>
<evidence type="ECO:0000313" key="5">
    <source>
        <dbReference type="EMBL" id="CAB4601931.1"/>
    </source>
</evidence>
<keyword evidence="4" id="KW-0496">Mitochondrion</keyword>
<dbReference type="InterPro" id="IPR003788">
    <property type="entry name" value="NDUFAF7"/>
</dbReference>
<name>A0A6J6GKS9_9ZZZZ</name>
<gene>
    <name evidence="5" type="ORF">UFOPK1820_00797</name>
</gene>
<dbReference type="PANTHER" id="PTHR12049">
    <property type="entry name" value="PROTEIN ARGININE METHYLTRANSFERASE NDUFAF7, MITOCHONDRIAL"/>
    <property type="match status" value="1"/>
</dbReference>
<dbReference type="SUPFAM" id="SSF53335">
    <property type="entry name" value="S-adenosyl-L-methionine-dependent methyltransferases"/>
    <property type="match status" value="1"/>
</dbReference>
<evidence type="ECO:0000256" key="3">
    <source>
        <dbReference type="ARBA" id="ARBA00022679"/>
    </source>
</evidence>
<keyword evidence="2" id="KW-0489">Methyltransferase</keyword>
<dbReference type="Gene3D" id="3.40.50.12710">
    <property type="match status" value="1"/>
</dbReference>
<comment type="subcellular location">
    <subcellularLocation>
        <location evidence="1">Mitochondrion</location>
    </subcellularLocation>
</comment>
<sequence>MLSAAEHIGGVIDAAENQEFRFDHFMNEALYGPAGFYTSGVGRAGRRGDFITSPEIGPLFGTVIGRALDAWWIAMGSPSDFRIFDVGCGPGGLARSIIAAQPQCLGGDSSRYVCVEIGESQWASHPVGVTSMKSLPTGILNGVVLANELLDNLPFRLLVNDGEWCEAWVTHRDGSLSEVLHSLLDRTNFDLPTKATLGARIPWQQSAVEWVKDVIDRLNGRLVVIDYSVALTSELSQRPWRDWLRTYAGHEKGAHYLRNVGLQDITNDVCLDQIIATCGQPDSVRSQSQFLQLWGIDELVEEGKRIWNEESARPGLLAMKMRSRISEAEALLETSGVGGFTVMEWAKLQP</sequence>
<reference evidence="5" key="1">
    <citation type="submission" date="2020-05" db="EMBL/GenBank/DDBJ databases">
        <authorList>
            <person name="Chiriac C."/>
            <person name="Salcher M."/>
            <person name="Ghai R."/>
            <person name="Kavagutti S V."/>
        </authorList>
    </citation>
    <scope>NUCLEOTIDE SEQUENCE</scope>
</reference>
<organism evidence="5">
    <name type="scientific">freshwater metagenome</name>
    <dbReference type="NCBI Taxonomy" id="449393"/>
    <lineage>
        <taxon>unclassified sequences</taxon>
        <taxon>metagenomes</taxon>
        <taxon>ecological metagenomes</taxon>
    </lineage>
</organism>
<dbReference type="EMBL" id="CAEZUK010000116">
    <property type="protein sequence ID" value="CAB4601931.1"/>
    <property type="molecule type" value="Genomic_DNA"/>
</dbReference>
<dbReference type="AlphaFoldDB" id="A0A6J6GKS9"/>
<dbReference type="GO" id="GO:0005739">
    <property type="term" value="C:mitochondrion"/>
    <property type="evidence" value="ECO:0007669"/>
    <property type="project" value="UniProtKB-SubCell"/>
</dbReference>
<dbReference type="InterPro" id="IPR029063">
    <property type="entry name" value="SAM-dependent_MTases_sf"/>
</dbReference>
<dbReference type="Pfam" id="PF02636">
    <property type="entry name" value="Methyltransf_28"/>
    <property type="match status" value="1"/>
</dbReference>
<evidence type="ECO:0000256" key="4">
    <source>
        <dbReference type="ARBA" id="ARBA00023128"/>
    </source>
</evidence>
<protein>
    <submittedName>
        <fullName evidence="5">Unannotated protein</fullName>
    </submittedName>
</protein>
<proteinExistence type="predicted"/>
<evidence type="ECO:0000256" key="2">
    <source>
        <dbReference type="ARBA" id="ARBA00022603"/>
    </source>
</evidence>
<keyword evidence="3" id="KW-0808">Transferase</keyword>
<dbReference type="GO" id="GO:0032259">
    <property type="term" value="P:methylation"/>
    <property type="evidence" value="ECO:0007669"/>
    <property type="project" value="UniProtKB-KW"/>
</dbReference>
<dbReference type="PANTHER" id="PTHR12049:SF7">
    <property type="entry name" value="PROTEIN ARGININE METHYLTRANSFERASE NDUFAF7, MITOCHONDRIAL"/>
    <property type="match status" value="1"/>
</dbReference>